<dbReference type="PATRIC" id="fig|1339280.3.peg.2478"/>
<dbReference type="AlphaFoldDB" id="A0A016BUA0"/>
<dbReference type="Proteomes" id="UP000022272">
    <property type="component" value="Unassembled WGS sequence"/>
</dbReference>
<name>A0A016BUA0_BACFG</name>
<protein>
    <submittedName>
        <fullName evidence="1">Uncharacterized protein</fullName>
    </submittedName>
</protein>
<comment type="caution">
    <text evidence="1">The sequence shown here is derived from an EMBL/GenBank/DDBJ whole genome shotgun (WGS) entry which is preliminary data.</text>
</comment>
<evidence type="ECO:0000313" key="2">
    <source>
        <dbReference type="Proteomes" id="UP000022272"/>
    </source>
</evidence>
<sequence length="39" mass="4154">MAETKRNGTEIKAVLSTNKGSVPAGQSLYLLTTEALFGR</sequence>
<proteinExistence type="predicted"/>
<evidence type="ECO:0000313" key="1">
    <source>
        <dbReference type="EMBL" id="EXZ44136.1"/>
    </source>
</evidence>
<gene>
    <name evidence="1" type="ORF">M076_2601</name>
</gene>
<accession>A0A016BUA0</accession>
<organism evidence="1 2">
    <name type="scientific">Bacteroides fragilis str. 2-F-2 #4</name>
    <dbReference type="NCBI Taxonomy" id="1339280"/>
    <lineage>
        <taxon>Bacteria</taxon>
        <taxon>Pseudomonadati</taxon>
        <taxon>Bacteroidota</taxon>
        <taxon>Bacteroidia</taxon>
        <taxon>Bacteroidales</taxon>
        <taxon>Bacteroidaceae</taxon>
        <taxon>Bacteroides</taxon>
    </lineage>
</organism>
<dbReference type="EMBL" id="JGDM01000067">
    <property type="protein sequence ID" value="EXZ44136.1"/>
    <property type="molecule type" value="Genomic_DNA"/>
</dbReference>
<reference evidence="1 2" key="1">
    <citation type="submission" date="2014-02" db="EMBL/GenBank/DDBJ databases">
        <authorList>
            <person name="Sears C."/>
            <person name="Carroll K."/>
            <person name="Sack B.R."/>
            <person name="Qadri F."/>
            <person name="Myers L.L."/>
            <person name="Chung G.-T."/>
            <person name="Escheverria P."/>
            <person name="Fraser C.M."/>
            <person name="Sadzewicz L."/>
            <person name="Shefchek K.A."/>
            <person name="Tallon L."/>
            <person name="Das S.P."/>
            <person name="Daugherty S."/>
            <person name="Mongodin E.F."/>
        </authorList>
    </citation>
    <scope>NUCLEOTIDE SEQUENCE [LARGE SCALE GENOMIC DNA]</scope>
    <source>
        <strain evidence="1 2">2-F-2 #4</strain>
    </source>
</reference>